<proteinExistence type="predicted"/>
<protein>
    <submittedName>
        <fullName evidence="2">Uncharacterized protein</fullName>
    </submittedName>
</protein>
<comment type="caution">
    <text evidence="2">The sequence shown here is derived from an EMBL/GenBank/DDBJ whole genome shotgun (WGS) entry which is preliminary data.</text>
</comment>
<evidence type="ECO:0000313" key="2">
    <source>
        <dbReference type="EMBL" id="RFB04761.1"/>
    </source>
</evidence>
<gene>
    <name evidence="2" type="ORF">DX908_05380</name>
</gene>
<dbReference type="AlphaFoldDB" id="A0A371RH27"/>
<accession>A0A371RH27</accession>
<feature type="compositionally biased region" description="Basic residues" evidence="1">
    <location>
        <begin position="79"/>
        <end position="93"/>
    </location>
</feature>
<dbReference type="InParanoid" id="A0A371RH27"/>
<name>A0A371RH27_9PROT</name>
<organism evidence="2 3">
    <name type="scientific">Parvularcula marina</name>
    <dbReference type="NCBI Taxonomy" id="2292771"/>
    <lineage>
        <taxon>Bacteria</taxon>
        <taxon>Pseudomonadati</taxon>
        <taxon>Pseudomonadota</taxon>
        <taxon>Alphaproteobacteria</taxon>
        <taxon>Parvularculales</taxon>
        <taxon>Parvularculaceae</taxon>
        <taxon>Parvularcula</taxon>
    </lineage>
</organism>
<dbReference type="EMBL" id="QUQO01000001">
    <property type="protein sequence ID" value="RFB04761.1"/>
    <property type="molecule type" value="Genomic_DNA"/>
</dbReference>
<sequence length="233" mass="25871">MRPLPLVPSVLAPMAFGLISLISGSDADASEQHASSSHHVVTTGSGSNFHFISTSSAVHENEIEMVFLSDPFAELPKPPKPHHEKRKAKKKAPKPPEPPTRGGDDEAFEKSMEKFERSMEEFEKEMEDFGEEMEAFGEAMGEWGEKMGAVGETMGEISEDCIDHIEDSDAPTVLTGRVEDTGQVVKAVCASGGKERYMSDELERFVLRHPDLTDEEKDYFMDHRDDPSTVHMD</sequence>
<feature type="region of interest" description="Disordered" evidence="1">
    <location>
        <begin position="74"/>
        <end position="108"/>
    </location>
</feature>
<reference evidence="2 3" key="1">
    <citation type="submission" date="2018-08" db="EMBL/GenBank/DDBJ databases">
        <title>Parvularcula sp. SM1705, isolated from surface water of the South Sea China.</title>
        <authorList>
            <person name="Sun L."/>
        </authorList>
    </citation>
    <scope>NUCLEOTIDE SEQUENCE [LARGE SCALE GENOMIC DNA]</scope>
    <source>
        <strain evidence="2 3">SM1705</strain>
    </source>
</reference>
<evidence type="ECO:0000313" key="3">
    <source>
        <dbReference type="Proteomes" id="UP000264589"/>
    </source>
</evidence>
<dbReference type="Proteomes" id="UP000264589">
    <property type="component" value="Unassembled WGS sequence"/>
</dbReference>
<evidence type="ECO:0000256" key="1">
    <source>
        <dbReference type="SAM" id="MobiDB-lite"/>
    </source>
</evidence>
<keyword evidence="3" id="KW-1185">Reference proteome</keyword>